<dbReference type="Gene3D" id="3.30.2090.10">
    <property type="entry name" value="Multidrug efflux transporter AcrB TolC docking domain, DN and DC subdomains"/>
    <property type="match status" value="2"/>
</dbReference>
<feature type="transmembrane region" description="Helical" evidence="1">
    <location>
        <begin position="383"/>
        <end position="403"/>
    </location>
</feature>
<feature type="transmembrane region" description="Helical" evidence="1">
    <location>
        <begin position="525"/>
        <end position="545"/>
    </location>
</feature>
<proteinExistence type="predicted"/>
<dbReference type="PRINTS" id="PR00702">
    <property type="entry name" value="ACRIFLAVINRP"/>
</dbReference>
<gene>
    <name evidence="2" type="ORF">ISQ19_02795</name>
</gene>
<feature type="transmembrane region" description="Helical" evidence="1">
    <location>
        <begin position="463"/>
        <end position="488"/>
    </location>
</feature>
<feature type="transmembrane region" description="Helical" evidence="1">
    <location>
        <begin position="20"/>
        <end position="41"/>
    </location>
</feature>
<reference evidence="2" key="1">
    <citation type="submission" date="2020-10" db="EMBL/GenBank/DDBJ databases">
        <title>Microbiome of the Black Sea water column analyzed by genome centric metagenomics.</title>
        <authorList>
            <person name="Cabello-Yeves P.J."/>
            <person name="Callieri C."/>
            <person name="Picazo A."/>
            <person name="Mehrshad M."/>
            <person name="Haro-Moreno J.M."/>
            <person name="Roda-Garcia J."/>
            <person name="Dzembekova N."/>
            <person name="Slabakova V."/>
            <person name="Slabakova N."/>
            <person name="Moncheva S."/>
            <person name="Rodriguez-Valera F."/>
        </authorList>
    </citation>
    <scope>NUCLEOTIDE SEQUENCE</scope>
    <source>
        <strain evidence="2">BS307-5m-G5</strain>
    </source>
</reference>
<keyword evidence="1" id="KW-1133">Transmembrane helix</keyword>
<dbReference type="AlphaFoldDB" id="A0A937HHA2"/>
<sequence>MGPMRSLVELFSRHRNAANLLFFSMIMLGFFGLSGLNTQFFPTTEIKIVNVTVVWPGATAQDVDKNIVATIQPEVRFLDGVKEFKSASREGVAAITVEFYPETDTQRAVADVEAAVNAITTLPRDAEKPLISQETFFEPVMSVLLSGPFEERALRAYAKQIRDGLLDSGIDKVVMDGFRDEEIWVEAKAAQLRRYDMTAQDIANKLAGSSLDVPGGILRGEVERQVRAVGLAQTAADVRDISLRSTADGRQIKVGDVARVYETFDAAAAEGWSGDNRAIRLTVQRTKNGDALEMTDNVRRYIGETLPSLPPTLKVEIFDVNADKIRQRISVLLFNGLGGMALVLCILFLFLNGRIAFWVAAGIPASLMATFGVMYYLDMTINMLSLFALIMTIGIIVDDAIVVGEHSATLTERGADAQTAAEGGALRMMLPITAAALTTLAAFIPMLLITGVMGQFVRDIPLVLFSVLVASLIECFFVLPGHLSHALMRPKKPRRGIRKIFLDRFEHFRANRFKRFVSHVYDNRYTTAAVGIAILTICIGLLAGGRVPFRFFPSPEGEVVNAYVFFQPGTKRADTHAGAKLIEQALYDAEAKLLAEKAAAGEEVEERLVKIMFTQIGRTRTSRGDERAYISAELTASEARSVRTREIVKQWEELVPDIAGMRYVFIREQRGGPPGRDIDIRLLNAPPEILKQAALDVRAALEEYPGISRARDNLFYNKQELLLEVNERGEALGFTNSMVGNLTRANLEGAIAKRFARGDEEVTLRVLQPRDRASPKQLDDIELPVPGSAPPRYVPLTAVVDIVEQPGFSTVRRTDGQVSVSVVADYADDAGDPNAVLEDMAQTTLPEIAAKYNIGFGFGGRSQEQAETMQGLGSGAIVGLSLIYVVLAFVFASYSRPIIIMSVIPFGLIGMVVGHYVQGFDLTFLSMVGLLGLSGILVNNSIILISRIDERQSEGEPLREAVINGICDRLRAVTLTSLTTVLGLAPLLFETSVQAQFLLPMVITIAWGLAFASLIVLFLVPSVLGIQEDIRQFVGRMRGTAQEPIRYQPDLSATPEAGRE</sequence>
<protein>
    <submittedName>
        <fullName evidence="2">Efflux RND transporter permease subunit</fullName>
    </submittedName>
</protein>
<accession>A0A937HHA2</accession>
<dbReference type="Gene3D" id="3.30.70.1440">
    <property type="entry name" value="Multidrug efflux transporter AcrB pore domain"/>
    <property type="match status" value="1"/>
</dbReference>
<dbReference type="GO" id="GO:0005886">
    <property type="term" value="C:plasma membrane"/>
    <property type="evidence" value="ECO:0007669"/>
    <property type="project" value="TreeGrafter"/>
</dbReference>
<dbReference type="Gene3D" id="1.20.1640.10">
    <property type="entry name" value="Multidrug efflux transporter AcrB transmembrane domain"/>
    <property type="match status" value="2"/>
</dbReference>
<dbReference type="SUPFAM" id="SSF82714">
    <property type="entry name" value="Multidrug efflux transporter AcrB TolC docking domain, DN and DC subdomains"/>
    <property type="match status" value="1"/>
</dbReference>
<dbReference type="SUPFAM" id="SSF82866">
    <property type="entry name" value="Multidrug efflux transporter AcrB transmembrane domain"/>
    <property type="match status" value="2"/>
</dbReference>
<name>A0A937HHA2_9PROT</name>
<dbReference type="InterPro" id="IPR001036">
    <property type="entry name" value="Acrflvin-R"/>
</dbReference>
<feature type="transmembrane region" description="Helical" evidence="1">
    <location>
        <begin position="434"/>
        <end position="457"/>
    </location>
</feature>
<dbReference type="Gene3D" id="3.30.70.1430">
    <property type="entry name" value="Multidrug efflux transporter AcrB pore domain"/>
    <property type="match status" value="2"/>
</dbReference>
<comment type="caution">
    <text evidence="2">The sequence shown here is derived from an EMBL/GenBank/DDBJ whole genome shotgun (WGS) entry which is preliminary data.</text>
</comment>
<dbReference type="PANTHER" id="PTHR32063">
    <property type="match status" value="1"/>
</dbReference>
<feature type="transmembrane region" description="Helical" evidence="1">
    <location>
        <begin position="357"/>
        <end position="377"/>
    </location>
</feature>
<dbReference type="GO" id="GO:0042910">
    <property type="term" value="F:xenobiotic transmembrane transporter activity"/>
    <property type="evidence" value="ECO:0007669"/>
    <property type="project" value="TreeGrafter"/>
</dbReference>
<evidence type="ECO:0000313" key="3">
    <source>
        <dbReference type="Proteomes" id="UP000785783"/>
    </source>
</evidence>
<feature type="transmembrane region" description="Helical" evidence="1">
    <location>
        <begin position="329"/>
        <end position="350"/>
    </location>
</feature>
<evidence type="ECO:0000256" key="1">
    <source>
        <dbReference type="SAM" id="Phobius"/>
    </source>
</evidence>
<feature type="transmembrane region" description="Helical" evidence="1">
    <location>
        <begin position="898"/>
        <end position="918"/>
    </location>
</feature>
<feature type="transmembrane region" description="Helical" evidence="1">
    <location>
        <begin position="924"/>
        <end position="948"/>
    </location>
</feature>
<feature type="transmembrane region" description="Helical" evidence="1">
    <location>
        <begin position="1001"/>
        <end position="1026"/>
    </location>
</feature>
<dbReference type="PANTHER" id="PTHR32063:SF33">
    <property type="entry name" value="RND SUPERFAMILY EFFLUX PUMP PERMEASE COMPONENT"/>
    <property type="match status" value="1"/>
</dbReference>
<dbReference type="Gene3D" id="3.30.70.1320">
    <property type="entry name" value="Multidrug efflux transporter AcrB pore domain like"/>
    <property type="match status" value="1"/>
</dbReference>
<dbReference type="EMBL" id="JADHOK010000022">
    <property type="protein sequence ID" value="MBL6761605.1"/>
    <property type="molecule type" value="Genomic_DNA"/>
</dbReference>
<dbReference type="SUPFAM" id="SSF82693">
    <property type="entry name" value="Multidrug efflux transporter AcrB pore domain, PN1, PN2, PC1 and PC2 subdomains"/>
    <property type="match status" value="2"/>
</dbReference>
<keyword evidence="1" id="KW-0472">Membrane</keyword>
<organism evidence="2 3">
    <name type="scientific">PS1 clade bacterium</name>
    <dbReference type="NCBI Taxonomy" id="2175152"/>
    <lineage>
        <taxon>Bacteria</taxon>
        <taxon>Pseudomonadati</taxon>
        <taxon>Pseudomonadota</taxon>
        <taxon>Alphaproteobacteria</taxon>
        <taxon>PS1 clade</taxon>
    </lineage>
</organism>
<dbReference type="Proteomes" id="UP000785783">
    <property type="component" value="Unassembled WGS sequence"/>
</dbReference>
<feature type="transmembrane region" description="Helical" evidence="1">
    <location>
        <begin position="871"/>
        <end position="891"/>
    </location>
</feature>
<evidence type="ECO:0000313" key="2">
    <source>
        <dbReference type="EMBL" id="MBL6761605.1"/>
    </source>
</evidence>
<dbReference type="Pfam" id="PF00873">
    <property type="entry name" value="ACR_tran"/>
    <property type="match status" value="1"/>
</dbReference>
<dbReference type="InterPro" id="IPR027463">
    <property type="entry name" value="AcrB_DN_DC_subdom"/>
</dbReference>
<keyword evidence="1" id="KW-0812">Transmembrane</keyword>